<keyword evidence="1" id="KW-1185">Reference proteome</keyword>
<dbReference type="Proteomes" id="UP000887564">
    <property type="component" value="Unplaced"/>
</dbReference>
<evidence type="ECO:0000313" key="2">
    <source>
        <dbReference type="WBParaSite" id="PEQ_0000412701-mRNA-1"/>
    </source>
</evidence>
<accession>A0A914RH65</accession>
<dbReference type="WBParaSite" id="PEQ_0000412701-mRNA-1">
    <property type="protein sequence ID" value="PEQ_0000412701-mRNA-1"/>
    <property type="gene ID" value="PEQ_0000412701"/>
</dbReference>
<dbReference type="PANTHER" id="PTHR24172:SF4">
    <property type="entry name" value="ANK_REP_REGION DOMAIN-CONTAINING PROTEIN"/>
    <property type="match status" value="1"/>
</dbReference>
<dbReference type="Pfam" id="PF00023">
    <property type="entry name" value="Ank"/>
    <property type="match status" value="1"/>
</dbReference>
<organism evidence="1 2">
    <name type="scientific">Parascaris equorum</name>
    <name type="common">Equine roundworm</name>
    <dbReference type="NCBI Taxonomy" id="6256"/>
    <lineage>
        <taxon>Eukaryota</taxon>
        <taxon>Metazoa</taxon>
        <taxon>Ecdysozoa</taxon>
        <taxon>Nematoda</taxon>
        <taxon>Chromadorea</taxon>
        <taxon>Rhabditida</taxon>
        <taxon>Spirurina</taxon>
        <taxon>Ascaridomorpha</taxon>
        <taxon>Ascaridoidea</taxon>
        <taxon>Ascarididae</taxon>
        <taxon>Parascaris</taxon>
    </lineage>
</organism>
<dbReference type="PANTHER" id="PTHR24172">
    <property type="entry name" value="ANK_REP_REGION DOMAIN-CONTAINING PROTEIN"/>
    <property type="match status" value="1"/>
</dbReference>
<dbReference type="InterPro" id="IPR036770">
    <property type="entry name" value="Ankyrin_rpt-contain_sf"/>
</dbReference>
<dbReference type="AlphaFoldDB" id="A0A914RH65"/>
<sequence length="60" mass="6782">MVSKKLALARDRHGCTPLHTAVVFEQTEIIRYIAANFSSVLNAPDYVRILCLLMRGNNLH</sequence>
<protein>
    <submittedName>
        <fullName evidence="2">Uncharacterized protein</fullName>
    </submittedName>
</protein>
<dbReference type="SUPFAM" id="SSF48403">
    <property type="entry name" value="Ankyrin repeat"/>
    <property type="match status" value="1"/>
</dbReference>
<proteinExistence type="predicted"/>
<dbReference type="InterPro" id="IPR002110">
    <property type="entry name" value="Ankyrin_rpt"/>
</dbReference>
<name>A0A914RH65_PAREQ</name>
<evidence type="ECO:0000313" key="1">
    <source>
        <dbReference type="Proteomes" id="UP000887564"/>
    </source>
</evidence>
<reference evidence="2" key="1">
    <citation type="submission" date="2022-11" db="UniProtKB">
        <authorList>
            <consortium name="WormBaseParasite"/>
        </authorList>
    </citation>
    <scope>IDENTIFICATION</scope>
</reference>